<dbReference type="RefSeq" id="XP_075093073.1">
    <property type="nucleotide sequence ID" value="XM_075236972.1"/>
</dbReference>
<accession>A0AC58T751</accession>
<keyword evidence="1" id="KW-1185">Reference proteome</keyword>
<gene>
    <name evidence="2" type="primary">LOC142172914</name>
</gene>
<evidence type="ECO:0000313" key="2">
    <source>
        <dbReference type="RefSeq" id="XP_075093073.1"/>
    </source>
</evidence>
<organism evidence="1 2">
    <name type="scientific">Nicotiana tabacum</name>
    <name type="common">Common tobacco</name>
    <dbReference type="NCBI Taxonomy" id="4097"/>
    <lineage>
        <taxon>Eukaryota</taxon>
        <taxon>Viridiplantae</taxon>
        <taxon>Streptophyta</taxon>
        <taxon>Embryophyta</taxon>
        <taxon>Tracheophyta</taxon>
        <taxon>Spermatophyta</taxon>
        <taxon>Magnoliopsida</taxon>
        <taxon>eudicotyledons</taxon>
        <taxon>Gunneridae</taxon>
        <taxon>Pentapetalae</taxon>
        <taxon>asterids</taxon>
        <taxon>lamiids</taxon>
        <taxon>Solanales</taxon>
        <taxon>Solanaceae</taxon>
        <taxon>Nicotianoideae</taxon>
        <taxon>Nicotianeae</taxon>
        <taxon>Nicotiana</taxon>
    </lineage>
</organism>
<reference evidence="1" key="1">
    <citation type="journal article" date="2014" name="Nat. Commun.">
        <title>The tobacco genome sequence and its comparison with those of tomato and potato.</title>
        <authorList>
            <person name="Sierro N."/>
            <person name="Battey J.N."/>
            <person name="Ouadi S."/>
            <person name="Bakaher N."/>
            <person name="Bovet L."/>
            <person name="Willig A."/>
            <person name="Goepfert S."/>
            <person name="Peitsch M.C."/>
            <person name="Ivanov N.V."/>
        </authorList>
    </citation>
    <scope>NUCLEOTIDE SEQUENCE [LARGE SCALE GENOMIC DNA]</scope>
</reference>
<sequence length="433" mass="50721">MNTIQDPPEVVREQAQLHLRMWWNDLDEDGQKWVKKQLGALINIFEIKPREDLIKALVTFWDLVHNVFSFSDFEITPTLEEMARYIEFGRDLRKQQLIFPRAPSVHKFFDLLNISKQTNKERVSNECCAFHFLYFRFRHSAGFETHEKCLSNKQDKGLWQIYRQFAFIMAFLGIMVFLNEKGTVDIRMARIAQILTTKEDHTLAPLVLVDIYRALTLCKAGAQFVEGCSILLQMWLIEHLRHHPKFMSYGSIPGNFITSYEERVKDYNALEGFEEWVSHLKVLNAGQVEWTIGWLPRIEAIYMNATKGYLRLMGVRSIQPYAPQRVLRQLGRYQIVPEDEDLSTQVIELHPEAAFPEAIVQHDWNSCRYLKNGTQVPDIAKGEVDSNYAAWFEKMPCVNNEPDPERPAKRPHVQAFDDKIQERLAWGEKEKEI</sequence>
<protein>
    <submittedName>
        <fullName evidence="2">Uncharacterized protein LOC142172914</fullName>
    </submittedName>
</protein>
<name>A0AC58T751_TOBAC</name>
<evidence type="ECO:0000313" key="1">
    <source>
        <dbReference type="Proteomes" id="UP000790787"/>
    </source>
</evidence>
<proteinExistence type="predicted"/>
<dbReference type="Proteomes" id="UP000790787">
    <property type="component" value="Chromosome 18"/>
</dbReference>
<reference evidence="2" key="2">
    <citation type="submission" date="2025-08" db="UniProtKB">
        <authorList>
            <consortium name="RefSeq"/>
        </authorList>
    </citation>
    <scope>IDENTIFICATION</scope>
    <source>
        <tissue evidence="2">Leaf</tissue>
    </source>
</reference>